<accession>A0A0G1CL00</accession>
<proteinExistence type="predicted"/>
<protein>
    <submittedName>
        <fullName evidence="1">Uncharacterized protein</fullName>
    </submittedName>
</protein>
<name>A0A0G1CL00_9BACT</name>
<gene>
    <name evidence="1" type="ORF">UV59_C0002G0017</name>
</gene>
<evidence type="ECO:0000313" key="1">
    <source>
        <dbReference type="EMBL" id="KKS86142.1"/>
    </source>
</evidence>
<organism evidence="1 2">
    <name type="scientific">Candidatus Gottesmanbacteria bacterium GW2011_GWA1_43_11</name>
    <dbReference type="NCBI Taxonomy" id="1618436"/>
    <lineage>
        <taxon>Bacteria</taxon>
        <taxon>Candidatus Gottesmaniibacteriota</taxon>
    </lineage>
</organism>
<reference evidence="1 2" key="1">
    <citation type="journal article" date="2015" name="Nature">
        <title>rRNA introns, odd ribosomes, and small enigmatic genomes across a large radiation of phyla.</title>
        <authorList>
            <person name="Brown C.T."/>
            <person name="Hug L.A."/>
            <person name="Thomas B.C."/>
            <person name="Sharon I."/>
            <person name="Castelle C.J."/>
            <person name="Singh A."/>
            <person name="Wilkins M.J."/>
            <person name="Williams K.H."/>
            <person name="Banfield J.F."/>
        </authorList>
    </citation>
    <scope>NUCLEOTIDE SEQUENCE [LARGE SCALE GENOMIC DNA]</scope>
</reference>
<evidence type="ECO:0000313" key="2">
    <source>
        <dbReference type="Proteomes" id="UP000034543"/>
    </source>
</evidence>
<comment type="caution">
    <text evidence="1">The sequence shown here is derived from an EMBL/GenBank/DDBJ whole genome shotgun (WGS) entry which is preliminary data.</text>
</comment>
<dbReference type="EMBL" id="LCFB01000002">
    <property type="protein sequence ID" value="KKS86142.1"/>
    <property type="molecule type" value="Genomic_DNA"/>
</dbReference>
<sequence>MDALSVFKNPELLTIFTYAPAGLGHLRVTDALYEGLPRETKSLLLGAHDTSVGTIHRLVSVHPGGRQFMEWWQNGLPESLFTFVYRRWLRSHTTILYEQITTILDQSLKPPKTVLFISTHFGLAHQITTLKARIEKERHIRLLLVVQVTDDSPQQLWYVPGADLLVVPSDRTCRRLTDFAKQLEVTVVPIRVASYPISLRLKDALSKQARDERLLQLSPGNSAQIHVSLPISGAAVGLTFFSQLVDYLYSLNSRFHFHVIVKSTSYTRAFISEMSRKTFATLYTRMTDREIVDTYQEVYAQKVIGLEITKPSEQAFKALVTPRQRGGAILLFSRAIGRQEFDNLDFLRRHNLIPLLSERNYLWNQALNLNRAQPTMNEHIMREAKNWRGVCIPDTAHHAAQFINWALAQGIFHEMYHCNVTPKGTDEHQHELQSDGVRQFWNLAAGLLTGKN</sequence>
<dbReference type="Proteomes" id="UP000034543">
    <property type="component" value="Unassembled WGS sequence"/>
</dbReference>
<dbReference type="AlphaFoldDB" id="A0A0G1CL00"/>
<dbReference type="STRING" id="1618436.UV59_C0002G0017"/>